<reference evidence="3" key="1">
    <citation type="submission" date="2021-02" db="EMBL/GenBank/DDBJ databases">
        <authorList>
            <person name="Nowell W R."/>
        </authorList>
    </citation>
    <scope>NUCLEOTIDE SEQUENCE</scope>
</reference>
<dbReference type="PANTHER" id="PTHR38332">
    <property type="entry name" value="PROTEIN CBG11604"/>
    <property type="match status" value="1"/>
</dbReference>
<feature type="compositionally biased region" description="Polar residues" evidence="1">
    <location>
        <begin position="303"/>
        <end position="312"/>
    </location>
</feature>
<feature type="compositionally biased region" description="Polar residues" evidence="1">
    <location>
        <begin position="191"/>
        <end position="205"/>
    </location>
</feature>
<evidence type="ECO:0000256" key="2">
    <source>
        <dbReference type="SAM" id="SignalP"/>
    </source>
</evidence>
<sequence>MLSNIQYWEQFILYFFIFLKPVSNQGLACYKCMTTNAEDDGCRDPFSSLINPVQVNCQATSVGKNGTFPARFCVKISGRILGIDDGGNNSFLNTIIYYRTCVVDNIMESTKSLESSGNFRLKNFPDMSGSIRLQGVMSLCAFDGCNSAQTHISSLLIILTGMMFTIFTSSPNIHRKSDPSNDEDDHCTPIGRNNSRGYSRKSPTITPKIKLDSSEDEDNKQFITTVTEKTNNLRQARQLLCIPVQRKSDSSENDNQLSHRKNNNYDHSEDKRDYYIPKTSADRKNIIENQQSPLSDISRKFNKNSNRFLSTKTTDHETEDQ</sequence>
<dbReference type="EMBL" id="CAJNOE010000648">
    <property type="protein sequence ID" value="CAF1299422.1"/>
    <property type="molecule type" value="Genomic_DNA"/>
</dbReference>
<feature type="signal peptide" evidence="2">
    <location>
        <begin position="1"/>
        <end position="24"/>
    </location>
</feature>
<gene>
    <name evidence="3" type="ORF">IZO911_LOCUS33973</name>
</gene>
<proteinExistence type="predicted"/>
<dbReference type="AlphaFoldDB" id="A0A815DPT2"/>
<dbReference type="PANTHER" id="PTHR38332:SF2">
    <property type="entry name" value="PROTEIN QUIVER"/>
    <property type="match status" value="1"/>
</dbReference>
<comment type="caution">
    <text evidence="3">The sequence shown here is derived from an EMBL/GenBank/DDBJ whole genome shotgun (WGS) entry which is preliminary data.</text>
</comment>
<evidence type="ECO:0000313" key="3">
    <source>
        <dbReference type="EMBL" id="CAF1299422.1"/>
    </source>
</evidence>
<evidence type="ECO:0000256" key="1">
    <source>
        <dbReference type="SAM" id="MobiDB-lite"/>
    </source>
</evidence>
<organism evidence="3 4">
    <name type="scientific">Adineta steineri</name>
    <dbReference type="NCBI Taxonomy" id="433720"/>
    <lineage>
        <taxon>Eukaryota</taxon>
        <taxon>Metazoa</taxon>
        <taxon>Spiralia</taxon>
        <taxon>Gnathifera</taxon>
        <taxon>Rotifera</taxon>
        <taxon>Eurotatoria</taxon>
        <taxon>Bdelloidea</taxon>
        <taxon>Adinetida</taxon>
        <taxon>Adinetidae</taxon>
        <taxon>Adineta</taxon>
    </lineage>
</organism>
<feature type="region of interest" description="Disordered" evidence="1">
    <location>
        <begin position="244"/>
        <end position="321"/>
    </location>
</feature>
<feature type="region of interest" description="Disordered" evidence="1">
    <location>
        <begin position="172"/>
        <end position="218"/>
    </location>
</feature>
<dbReference type="Proteomes" id="UP000663860">
    <property type="component" value="Unassembled WGS sequence"/>
</dbReference>
<keyword evidence="2" id="KW-0732">Signal</keyword>
<feature type="compositionally biased region" description="Basic and acidic residues" evidence="1">
    <location>
        <begin position="263"/>
        <end position="286"/>
    </location>
</feature>
<evidence type="ECO:0000313" key="4">
    <source>
        <dbReference type="Proteomes" id="UP000663860"/>
    </source>
</evidence>
<name>A0A815DPT2_9BILA</name>
<protein>
    <submittedName>
        <fullName evidence="3">Uncharacterized protein</fullName>
    </submittedName>
</protein>
<feature type="chain" id="PRO_5032632336" evidence="2">
    <location>
        <begin position="25"/>
        <end position="321"/>
    </location>
</feature>
<accession>A0A815DPT2</accession>